<evidence type="ECO:0000313" key="2">
    <source>
        <dbReference type="Proteomes" id="UP000050326"/>
    </source>
</evidence>
<dbReference type="RefSeq" id="WP_054875520.1">
    <property type="nucleotide sequence ID" value="NZ_LKET01000032.1"/>
</dbReference>
<dbReference type="STRING" id="36849.OXPF_25100"/>
<keyword evidence="2" id="KW-1185">Reference proteome</keyword>
<dbReference type="PATRIC" id="fig|36849.3.peg.2650"/>
<evidence type="ECO:0000313" key="1">
    <source>
        <dbReference type="EMBL" id="KPU44340.1"/>
    </source>
</evidence>
<dbReference type="Gene3D" id="3.20.20.210">
    <property type="match status" value="1"/>
</dbReference>
<proteinExistence type="predicted"/>
<sequence length="398" mass="46228">MDITTNRRVREQSIPKSELLKEREENLLKTVRREKHDYIPTLAHSGAALVHYAGKTLREVQEDIDKCTDAFLKAFDDLYCDCSIALRVNYSIHSRASLGENTQNYLGPDGVTIEHVQKSFMKEDEYPLLIKDANKFVKDVMVKRKYPFLYVGDSKKAVKAIQTLVDDSIYSNIILGPHMAAALREKYAVTTMNLGYLFQNPLDSIFDHFRGFQGCLIDLRRRKGEVKEACDHLWQTNSNRLEKIDRTYPFVTNWPHIPTYLSPKQFEELYWPYTKMAIENCKKSGQIFYFSAEGSWLKFMDYFRDIPKDSVIIHCDNDDTIEMSKKIGDWQIIAGGCNLARLRTCSKQVNIDYAKRVIDECAHTNAFIFTADRTWVCPGDINQNLLDVYEYVYENGKY</sequence>
<dbReference type="SUPFAM" id="SSF51726">
    <property type="entry name" value="UROD/MetE-like"/>
    <property type="match status" value="1"/>
</dbReference>
<reference evidence="1 2" key="1">
    <citation type="submission" date="2015-09" db="EMBL/GenBank/DDBJ databases">
        <title>Genome sequence of Oxobacter pfennigii DSM 3222.</title>
        <authorList>
            <person name="Poehlein A."/>
            <person name="Bengelsdorf F.R."/>
            <person name="Schiel-Bengelsdorf B."/>
            <person name="Duerre P."/>
            <person name="Daniel R."/>
        </authorList>
    </citation>
    <scope>NUCLEOTIDE SEQUENCE [LARGE SCALE GENOMIC DNA]</scope>
    <source>
        <strain evidence="1 2">DSM 3222</strain>
    </source>
</reference>
<organism evidence="1 2">
    <name type="scientific">Oxobacter pfennigii</name>
    <dbReference type="NCBI Taxonomy" id="36849"/>
    <lineage>
        <taxon>Bacteria</taxon>
        <taxon>Bacillati</taxon>
        <taxon>Bacillota</taxon>
        <taxon>Clostridia</taxon>
        <taxon>Eubacteriales</taxon>
        <taxon>Clostridiaceae</taxon>
        <taxon>Oxobacter</taxon>
    </lineage>
</organism>
<name>A0A0P8YBB0_9CLOT</name>
<gene>
    <name evidence="1" type="ORF">OXPF_25100</name>
</gene>
<dbReference type="Proteomes" id="UP000050326">
    <property type="component" value="Unassembled WGS sequence"/>
</dbReference>
<accession>A0A0P8YBB0</accession>
<comment type="caution">
    <text evidence="1">The sequence shown here is derived from an EMBL/GenBank/DDBJ whole genome shotgun (WGS) entry which is preliminary data.</text>
</comment>
<dbReference type="OrthoDB" id="9813603at2"/>
<protein>
    <submittedName>
        <fullName evidence="1">Uroporphyrinogen decarboxylase (URO-D)</fullName>
    </submittedName>
</protein>
<dbReference type="EMBL" id="LKET01000032">
    <property type="protein sequence ID" value="KPU44340.1"/>
    <property type="molecule type" value="Genomic_DNA"/>
</dbReference>
<dbReference type="AlphaFoldDB" id="A0A0P8YBB0"/>
<dbReference type="InterPro" id="IPR038071">
    <property type="entry name" value="UROD/MetE-like_sf"/>
</dbReference>